<accession>A0A0D8L414</accession>
<organism evidence="3 4">
    <name type="scientific">Morganella morganii</name>
    <name type="common">Proteus morganii</name>
    <dbReference type="NCBI Taxonomy" id="582"/>
    <lineage>
        <taxon>Bacteria</taxon>
        <taxon>Pseudomonadati</taxon>
        <taxon>Pseudomonadota</taxon>
        <taxon>Gammaproteobacteria</taxon>
        <taxon>Enterobacterales</taxon>
        <taxon>Morganellaceae</taxon>
        <taxon>Morganella</taxon>
    </lineage>
</organism>
<feature type="domain" description="Pyosin/cloacin translocation" evidence="1">
    <location>
        <begin position="284"/>
        <end position="332"/>
    </location>
</feature>
<protein>
    <recommendedName>
        <fullName evidence="5">Colicin-D</fullName>
    </recommendedName>
</protein>
<dbReference type="PATRIC" id="fig|582.24.peg.5900"/>
<proteinExistence type="predicted"/>
<dbReference type="InterPro" id="IPR016128">
    <property type="entry name" value="Pyosin/cloacin_T_dom"/>
</dbReference>
<dbReference type="Pfam" id="PF06958">
    <property type="entry name" value="Pyocin_S"/>
    <property type="match status" value="2"/>
</dbReference>
<dbReference type="AlphaFoldDB" id="A0A0D8L414"/>
<evidence type="ECO:0008006" key="5">
    <source>
        <dbReference type="Google" id="ProtNLM"/>
    </source>
</evidence>
<gene>
    <name evidence="3" type="ORF">UA45_18480</name>
</gene>
<evidence type="ECO:0000259" key="1">
    <source>
        <dbReference type="Pfam" id="PF06958"/>
    </source>
</evidence>
<evidence type="ECO:0000313" key="3">
    <source>
        <dbReference type="EMBL" id="KJF76469.1"/>
    </source>
</evidence>
<evidence type="ECO:0000313" key="4">
    <source>
        <dbReference type="Proteomes" id="UP000032582"/>
    </source>
</evidence>
<dbReference type="Proteomes" id="UP000032582">
    <property type="component" value="Unassembled WGS sequence"/>
</dbReference>
<dbReference type="GO" id="GO:0004540">
    <property type="term" value="F:RNA nuclease activity"/>
    <property type="evidence" value="ECO:0007669"/>
    <property type="project" value="InterPro"/>
</dbReference>
<evidence type="ECO:0000259" key="2">
    <source>
        <dbReference type="Pfam" id="PF11429"/>
    </source>
</evidence>
<dbReference type="Pfam" id="PF11429">
    <property type="entry name" value="Colicin_D"/>
    <property type="match status" value="1"/>
</dbReference>
<sequence>MSTRNDCIKCENYRHWLEIQLTDEAGHPLDNLPLTLKERGTEKVITGMTDVQGVFRAEGLSARPLTLKIGAQPLADKLTEEVYAGTLLRSGGTLSDWCREQGYILSEKTPAGAFSPELPAQVYDMTPAQISRLRDYAALNDGYVLSGRHDHRRVIVIPRITEKVFAKSVLRGAGNTDAGTGIEMLDNFGRHSHARKAPQNEPAQAGFPLAFLLEIIIGAIAGGAVYSQTAQTICWGSDDDSSCMPVRKEKPRRPFMLTLLNNALPIGVLMANYYHGDSLTYEDLAEKARARGTATTRVRIRYQENTETGRPDVMSFATEGDNDQVRVRMGEKAPEYEAEEIRRSSQAYQSDGLPTPQSLASIYKFTLDDGHILYLGVGTDNKFVELTSSTHPDEFGGRGWHTGGDIEPVEVPSNTGNHNPYLPGRQDSPGGFQAHDDNGPVILTTPAPEDMDFNDYILITPVADIPAIYVYLSEVKSDKITFDSKQLKRKFKHAIDFGVNGNPNKQGLAEFENAIKNHVNSSNTMDIKGTYRWDQDVSHYFDPKTNLDVIIDINGNFISAWRLSEKQTSDLLEKGNVF</sequence>
<dbReference type="EMBL" id="JZSH01000316">
    <property type="protein sequence ID" value="KJF76469.1"/>
    <property type="molecule type" value="Genomic_DNA"/>
</dbReference>
<dbReference type="InterPro" id="IPR038233">
    <property type="entry name" value="Colicin_D/E5_nuclease"/>
</dbReference>
<dbReference type="InterPro" id="IPR037178">
    <property type="entry name" value="ColicinD_C_sf"/>
</dbReference>
<feature type="domain" description="Pyosin/cloacin translocation" evidence="1">
    <location>
        <begin position="408"/>
        <end position="471"/>
    </location>
</feature>
<feature type="domain" description="Colicin D C-terminal" evidence="2">
    <location>
        <begin position="486"/>
        <end position="568"/>
    </location>
</feature>
<dbReference type="Gene3D" id="3.10.450.200">
    <property type="match status" value="1"/>
</dbReference>
<dbReference type="InterPro" id="IPR024440">
    <property type="entry name" value="ColicinD_C"/>
</dbReference>
<name>A0A0D8L414_MORMO</name>
<reference evidence="3 4" key="1">
    <citation type="submission" date="2015-02" db="EMBL/GenBank/DDBJ databases">
        <title>Whole genome shotgun sequencing of cultured foodborne pathogen.</title>
        <authorList>
            <person name="Timme R."/>
            <person name="Allard M.W."/>
            <person name="Strain E."/>
            <person name="Evans P.S."/>
            <person name="Brown E."/>
        </authorList>
    </citation>
    <scope>NUCLEOTIDE SEQUENCE [LARGE SCALE GENOMIC DNA]</scope>
    <source>
        <strain evidence="3 4">GCSL-TSO-24</strain>
    </source>
</reference>
<comment type="caution">
    <text evidence="3">The sequence shown here is derived from an EMBL/GenBank/DDBJ whole genome shotgun (WGS) entry which is preliminary data.</text>
</comment>
<dbReference type="SUPFAM" id="SSF102824">
    <property type="entry name" value="Colicin D/E5 nuclease domain"/>
    <property type="match status" value="1"/>
</dbReference>